<evidence type="ECO:0000313" key="2">
    <source>
        <dbReference type="Proteomes" id="UP000270025"/>
    </source>
</evidence>
<dbReference type="EMBL" id="LR134266">
    <property type="protein sequence ID" value="VED66490.1"/>
    <property type="molecule type" value="Genomic_DNA"/>
</dbReference>
<proteinExistence type="predicted"/>
<protein>
    <submittedName>
        <fullName evidence="1">Uncharacterized protein</fullName>
    </submittedName>
</protein>
<gene>
    <name evidence="1" type="ORF">NCTC3166_00274</name>
</gene>
<organism evidence="1 2">
    <name type="scientific">Streptococcus viridans</name>
    <dbReference type="NCBI Taxonomy" id="78535"/>
    <lineage>
        <taxon>Bacteria</taxon>
        <taxon>Bacillati</taxon>
        <taxon>Bacillota</taxon>
        <taxon>Bacilli</taxon>
        <taxon>Lactobacillales</taxon>
        <taxon>Streptococcaceae</taxon>
        <taxon>Streptococcus</taxon>
    </lineage>
</organism>
<evidence type="ECO:0000313" key="1">
    <source>
        <dbReference type="EMBL" id="VED66490.1"/>
    </source>
</evidence>
<reference evidence="1 2" key="1">
    <citation type="submission" date="2018-12" db="EMBL/GenBank/DDBJ databases">
        <authorList>
            <consortium name="Pathogen Informatics"/>
        </authorList>
    </citation>
    <scope>NUCLEOTIDE SEQUENCE [LARGE SCALE GENOMIC DNA]</scope>
    <source>
        <strain evidence="1 2">NCTC3166</strain>
    </source>
</reference>
<dbReference type="Proteomes" id="UP000270025">
    <property type="component" value="Chromosome"/>
</dbReference>
<dbReference type="AlphaFoldDB" id="A0A447Z2I7"/>
<sequence>MQLFQNGAKVGQKMNVKYGHASLLDCFKNIILIIFPLDT</sequence>
<name>A0A447Z2I7_9STRE</name>
<dbReference type="KEGG" id="svf:NCTC3166_00274"/>
<keyword evidence="2" id="KW-1185">Reference proteome</keyword>
<accession>A0A447Z2I7</accession>